<comment type="caution">
    <text evidence="2">The sequence shown here is derived from an EMBL/GenBank/DDBJ whole genome shotgun (WGS) entry which is preliminary data.</text>
</comment>
<feature type="compositionally biased region" description="Polar residues" evidence="1">
    <location>
        <begin position="771"/>
        <end position="788"/>
    </location>
</feature>
<feature type="region of interest" description="Disordered" evidence="1">
    <location>
        <begin position="571"/>
        <end position="600"/>
    </location>
</feature>
<feature type="compositionally biased region" description="Basic and acidic residues" evidence="1">
    <location>
        <begin position="197"/>
        <end position="213"/>
    </location>
</feature>
<dbReference type="OrthoDB" id="43122at2759"/>
<name>A0A9P8WA96_9HYPO</name>
<evidence type="ECO:0000313" key="3">
    <source>
        <dbReference type="Proteomes" id="UP000777438"/>
    </source>
</evidence>
<feature type="region of interest" description="Disordered" evidence="1">
    <location>
        <begin position="57"/>
        <end position="213"/>
    </location>
</feature>
<dbReference type="InterPro" id="IPR029071">
    <property type="entry name" value="Ubiquitin-like_domsf"/>
</dbReference>
<feature type="region of interest" description="Disordered" evidence="1">
    <location>
        <begin position="634"/>
        <end position="821"/>
    </location>
</feature>
<feature type="compositionally biased region" description="Low complexity" evidence="1">
    <location>
        <begin position="18"/>
        <end position="29"/>
    </location>
</feature>
<reference evidence="2 3" key="1">
    <citation type="journal article" date="2021" name="Nat. Commun.">
        <title>Genetic determinants of endophytism in the Arabidopsis root mycobiome.</title>
        <authorList>
            <person name="Mesny F."/>
            <person name="Miyauchi S."/>
            <person name="Thiergart T."/>
            <person name="Pickel B."/>
            <person name="Atanasova L."/>
            <person name="Karlsson M."/>
            <person name="Huettel B."/>
            <person name="Barry K.W."/>
            <person name="Haridas S."/>
            <person name="Chen C."/>
            <person name="Bauer D."/>
            <person name="Andreopoulos W."/>
            <person name="Pangilinan J."/>
            <person name="LaButti K."/>
            <person name="Riley R."/>
            <person name="Lipzen A."/>
            <person name="Clum A."/>
            <person name="Drula E."/>
            <person name="Henrissat B."/>
            <person name="Kohler A."/>
            <person name="Grigoriev I.V."/>
            <person name="Martin F.M."/>
            <person name="Hacquard S."/>
        </authorList>
    </citation>
    <scope>NUCLEOTIDE SEQUENCE [LARGE SCALE GENOMIC DNA]</scope>
    <source>
        <strain evidence="2 3">MPI-CAGE-CH-0241</strain>
    </source>
</reference>
<feature type="compositionally biased region" description="Pro residues" evidence="1">
    <location>
        <begin position="1"/>
        <end position="17"/>
    </location>
</feature>
<dbReference type="PANTHER" id="PTHR38700">
    <property type="entry name" value="YALI0E22418P"/>
    <property type="match status" value="1"/>
</dbReference>
<dbReference type="Gene3D" id="2.30.29.30">
    <property type="entry name" value="Pleckstrin-homology domain (PH domain)/Phosphotyrosine-binding domain (PTB)"/>
    <property type="match status" value="1"/>
</dbReference>
<feature type="region of interest" description="Disordered" evidence="1">
    <location>
        <begin position="840"/>
        <end position="925"/>
    </location>
</feature>
<dbReference type="PANTHER" id="PTHR38700:SF1">
    <property type="entry name" value="PH DOMAIN-CONTAINING PROTEIN"/>
    <property type="match status" value="1"/>
</dbReference>
<keyword evidence="3" id="KW-1185">Reference proteome</keyword>
<feature type="compositionally biased region" description="Basic and acidic residues" evidence="1">
    <location>
        <begin position="685"/>
        <end position="696"/>
    </location>
</feature>
<sequence>MPPTRPSSVSCPPPPSSNPNEAAPASPSPGTRVSLPQSVAGALSSFVGGLAPRTAITAGNANGSQARHVSPSPTSTRRTEAPSPVPHPLPSLSLIPKPTNVPSSAAALVRKASRSRIRTRTPSPGPEVSKPASRFKVKSKSKSRTRSKSKPKSPAPPKSANSNFEPASPTDEVTRRKAFNLFSFRANAHTTSQAAQPERDQRTDEEREAERWAGEVARLEAETDRILAEQKKLHARSFAQLSTPQPRLARFLSLEKLPFLSRARWSNATSSQAGTPSPKAPTVFSVDLSRSSFEDSALSDKMSFIEQGGRGIVPNVDAPTSASNGGERRVTVRCSSSTINLPVTPDTSPVDLLYSTANLTPHNIDPKQSILIECYVDLGLERRLRRYERVRDVMNSWDRDQQNSLLVVTKDLSDDDLDSDLDIKSVPRTPQAPPGFTLQLYHSSRPGKWNKRWITLLESGQMFSAKKPDGKASDKDSAVLCHLSDFDIYTPRESEVKRHLKAPRKYCYAVKSQQKTFVFPNGENFVHFFCAEDNQLAQRFFDLVQRWRSWYLVTKHIDFQKKEKPYERLVSDTPPRISHSSDPANKGNIPKSTSTVTNGGHRLKVSVDESPYTIGDFQPLIDLERFDKPLEEFGKDFEPAPTLSRSQSKHQKVLTKRGPQVPSAALLPQGVGSFSPNGLLGSGYEQKRKMAERAERASQGSSKRSVEGPFTEGPSLLNGGVGGVSSPQEQKPEAQAWLPSASEHSAQSLQSLQSRAKSVRNPRRNVANDASAFSNLKQKPQPLVNLTNFPEPPRWREDVQRSQGHGHQAPTGNNGPLVNFATGGQQAQMIGPGLIRSATRAGNSMKSTPPISSSSTASSLGSRPRSRSNAGMQQPSRGPPPLIPPLPIRSIRREQTMPVDGRGRDPRPREPLINRAGTNGAMSRY</sequence>
<proteinExistence type="predicted"/>
<feature type="compositionally biased region" description="Low complexity" evidence="1">
    <location>
        <begin position="844"/>
        <end position="863"/>
    </location>
</feature>
<accession>A0A9P8WA96</accession>
<feature type="compositionally biased region" description="Basic residues" evidence="1">
    <location>
        <begin position="133"/>
        <end position="151"/>
    </location>
</feature>
<dbReference type="Proteomes" id="UP000777438">
    <property type="component" value="Unassembled WGS sequence"/>
</dbReference>
<dbReference type="EMBL" id="JAGPYM010000007">
    <property type="protein sequence ID" value="KAH6892292.1"/>
    <property type="molecule type" value="Genomic_DNA"/>
</dbReference>
<feature type="compositionally biased region" description="Pro residues" evidence="1">
    <location>
        <begin position="877"/>
        <end position="887"/>
    </location>
</feature>
<dbReference type="SUPFAM" id="SSF54236">
    <property type="entry name" value="Ubiquitin-like"/>
    <property type="match status" value="1"/>
</dbReference>
<evidence type="ECO:0000313" key="2">
    <source>
        <dbReference type="EMBL" id="KAH6892292.1"/>
    </source>
</evidence>
<feature type="compositionally biased region" description="Polar residues" evidence="1">
    <location>
        <begin position="801"/>
        <end position="821"/>
    </location>
</feature>
<organism evidence="2 3">
    <name type="scientific">Thelonectria olida</name>
    <dbReference type="NCBI Taxonomy" id="1576542"/>
    <lineage>
        <taxon>Eukaryota</taxon>
        <taxon>Fungi</taxon>
        <taxon>Dikarya</taxon>
        <taxon>Ascomycota</taxon>
        <taxon>Pezizomycotina</taxon>
        <taxon>Sordariomycetes</taxon>
        <taxon>Hypocreomycetidae</taxon>
        <taxon>Hypocreales</taxon>
        <taxon>Nectriaceae</taxon>
        <taxon>Thelonectria</taxon>
    </lineage>
</organism>
<gene>
    <name evidence="2" type="ORF">B0T10DRAFT_401613</name>
</gene>
<protein>
    <recommendedName>
        <fullName evidence="4">PH domain-containing protein</fullName>
    </recommendedName>
</protein>
<dbReference type="Gene3D" id="3.10.20.90">
    <property type="entry name" value="Phosphatidylinositol 3-kinase Catalytic Subunit, Chain A, domain 1"/>
    <property type="match status" value="1"/>
</dbReference>
<dbReference type="InterPro" id="IPR011993">
    <property type="entry name" value="PH-like_dom_sf"/>
</dbReference>
<evidence type="ECO:0000256" key="1">
    <source>
        <dbReference type="SAM" id="MobiDB-lite"/>
    </source>
</evidence>
<feature type="compositionally biased region" description="Basic and acidic residues" evidence="1">
    <location>
        <begin position="891"/>
        <end position="912"/>
    </location>
</feature>
<feature type="compositionally biased region" description="Low complexity" evidence="1">
    <location>
        <begin position="740"/>
        <end position="756"/>
    </location>
</feature>
<dbReference type="AlphaFoldDB" id="A0A9P8WA96"/>
<evidence type="ECO:0008006" key="4">
    <source>
        <dbReference type="Google" id="ProtNLM"/>
    </source>
</evidence>
<feature type="compositionally biased region" description="Polar residues" evidence="1">
    <location>
        <begin position="57"/>
        <end position="76"/>
    </location>
</feature>
<feature type="region of interest" description="Disordered" evidence="1">
    <location>
        <begin position="1"/>
        <end position="35"/>
    </location>
</feature>
<feature type="compositionally biased region" description="Polar residues" evidence="1">
    <location>
        <begin position="916"/>
        <end position="925"/>
    </location>
</feature>